<dbReference type="Gene3D" id="3.40.50.720">
    <property type="entry name" value="NAD(P)-binding Rossmann-like Domain"/>
    <property type="match status" value="1"/>
</dbReference>
<dbReference type="AlphaFoldDB" id="A0A1E3L0Y2"/>
<accession>A0A1E3L0Y2</accession>
<dbReference type="InterPro" id="IPR050700">
    <property type="entry name" value="YIM1/Zinc_Alcohol_DH_Fams"/>
</dbReference>
<dbReference type="GO" id="GO:0016491">
    <property type="term" value="F:oxidoreductase activity"/>
    <property type="evidence" value="ECO:0007669"/>
    <property type="project" value="UniProtKB-KW"/>
</dbReference>
<dbReference type="InterPro" id="IPR020843">
    <property type="entry name" value="ER"/>
</dbReference>
<comment type="caution">
    <text evidence="3">The sequence shown here is derived from an EMBL/GenBank/DDBJ whole genome shotgun (WGS) entry which is preliminary data.</text>
</comment>
<organism evidence="3 4">
    <name type="scientific">Paenibacillus nuruki</name>
    <dbReference type="NCBI Taxonomy" id="1886670"/>
    <lineage>
        <taxon>Bacteria</taxon>
        <taxon>Bacillati</taxon>
        <taxon>Bacillota</taxon>
        <taxon>Bacilli</taxon>
        <taxon>Bacillales</taxon>
        <taxon>Paenibacillaceae</taxon>
        <taxon>Paenibacillus</taxon>
    </lineage>
</organism>
<protein>
    <submittedName>
        <fullName evidence="3">Putative quinone-oxidoreductase like protein, chloroplastic</fullName>
        <ecNumber evidence="3">1.-.-.-</ecNumber>
    </submittedName>
</protein>
<dbReference type="InterPro" id="IPR036291">
    <property type="entry name" value="NAD(P)-bd_dom_sf"/>
</dbReference>
<dbReference type="GO" id="GO:0008270">
    <property type="term" value="F:zinc ion binding"/>
    <property type="evidence" value="ECO:0007669"/>
    <property type="project" value="InterPro"/>
</dbReference>
<dbReference type="InterPro" id="IPR013154">
    <property type="entry name" value="ADH-like_N"/>
</dbReference>
<dbReference type="EMBL" id="MDER01000064">
    <property type="protein sequence ID" value="ODP27261.1"/>
    <property type="molecule type" value="Genomic_DNA"/>
</dbReference>
<dbReference type="PATRIC" id="fig|1886670.3.peg.3443"/>
<keyword evidence="4" id="KW-1185">Reference proteome</keyword>
<keyword evidence="1 3" id="KW-0560">Oxidoreductase</keyword>
<dbReference type="PANTHER" id="PTHR11695">
    <property type="entry name" value="ALCOHOL DEHYDROGENASE RELATED"/>
    <property type="match status" value="1"/>
</dbReference>
<sequence length="319" mass="34497">MPAPEMMHAIRVHAYGNSEKMHYENVLMPKIEADEVLIKVSATAFNPLDHLIRMGVVQETFPHKLPYIPNVEVSGTITEIGKGVKNLKVGESVFALLNILSNGAAAEYVATKAEYVAVAPKKIKLPEVAAMPVGALTAWQALFDHGQLESGQRVLIAGAAGGVGTLAVQLAKWKGAHVIGTASEASFPMLKEIGIDELIDYNQEMVEERIEDKLDLIFNLSPEGSNEVSNWLHLLREGGTLVSITSPADGKVAKELNVNVVHMNVQQSGEQLAHIAKLVDEGVLKPVIAEKVKLKDLPELHHRAEVGTVRGKVLITVGE</sequence>
<gene>
    <name evidence="3" type="ORF">PTI45_03386</name>
</gene>
<dbReference type="RefSeq" id="WP_083243588.1">
    <property type="nucleotide sequence ID" value="NZ_MDER01000064.1"/>
</dbReference>
<dbReference type="Pfam" id="PF08240">
    <property type="entry name" value="ADH_N"/>
    <property type="match status" value="1"/>
</dbReference>
<dbReference type="Proteomes" id="UP000094578">
    <property type="component" value="Unassembled WGS sequence"/>
</dbReference>
<name>A0A1E3L0Y2_9BACL</name>
<dbReference type="InterPro" id="IPR011032">
    <property type="entry name" value="GroES-like_sf"/>
</dbReference>
<dbReference type="STRING" id="1886670.PTI45_03386"/>
<feature type="domain" description="Enoyl reductase (ER)" evidence="2">
    <location>
        <begin position="16"/>
        <end position="315"/>
    </location>
</feature>
<reference evidence="3 4" key="1">
    <citation type="submission" date="2016-08" db="EMBL/GenBank/DDBJ databases">
        <title>Genome sequencing of Paenibacillus sp. TI45-13ar, isolated from Korean traditional nuruk.</title>
        <authorList>
            <person name="Kim S.-J."/>
        </authorList>
    </citation>
    <scope>NUCLEOTIDE SEQUENCE [LARGE SCALE GENOMIC DNA]</scope>
    <source>
        <strain evidence="3 4">TI45-13ar</strain>
    </source>
</reference>
<evidence type="ECO:0000313" key="3">
    <source>
        <dbReference type="EMBL" id="ODP27261.1"/>
    </source>
</evidence>
<evidence type="ECO:0000313" key="4">
    <source>
        <dbReference type="Proteomes" id="UP000094578"/>
    </source>
</evidence>
<dbReference type="Gene3D" id="3.90.180.10">
    <property type="entry name" value="Medium-chain alcohol dehydrogenases, catalytic domain"/>
    <property type="match status" value="1"/>
</dbReference>
<dbReference type="CDD" id="cd05289">
    <property type="entry name" value="MDR_like_2"/>
    <property type="match status" value="1"/>
</dbReference>
<evidence type="ECO:0000259" key="2">
    <source>
        <dbReference type="SMART" id="SM00829"/>
    </source>
</evidence>
<evidence type="ECO:0000256" key="1">
    <source>
        <dbReference type="ARBA" id="ARBA00023002"/>
    </source>
</evidence>
<dbReference type="Pfam" id="PF13602">
    <property type="entry name" value="ADH_zinc_N_2"/>
    <property type="match status" value="1"/>
</dbReference>
<proteinExistence type="predicted"/>
<dbReference type="PANTHER" id="PTHR11695:SF294">
    <property type="entry name" value="RETICULON-4-INTERACTING PROTEIN 1, MITOCHONDRIAL"/>
    <property type="match status" value="1"/>
</dbReference>
<dbReference type="SUPFAM" id="SSF51735">
    <property type="entry name" value="NAD(P)-binding Rossmann-fold domains"/>
    <property type="match status" value="1"/>
</dbReference>
<dbReference type="EC" id="1.-.-.-" evidence="3"/>
<dbReference type="PROSITE" id="PS01162">
    <property type="entry name" value="QOR_ZETA_CRYSTAL"/>
    <property type="match status" value="1"/>
</dbReference>
<dbReference type="InterPro" id="IPR002364">
    <property type="entry name" value="Quin_OxRdtase/zeta-crystal_CS"/>
</dbReference>
<dbReference type="SMART" id="SM00829">
    <property type="entry name" value="PKS_ER"/>
    <property type="match status" value="1"/>
</dbReference>
<dbReference type="SUPFAM" id="SSF50129">
    <property type="entry name" value="GroES-like"/>
    <property type="match status" value="1"/>
</dbReference>